<gene>
    <name evidence="3" type="ORF">ICL16_19535</name>
</gene>
<dbReference type="SUPFAM" id="SSF47090">
    <property type="entry name" value="PGBD-like"/>
    <property type="match status" value="1"/>
</dbReference>
<dbReference type="Proteomes" id="UP000629098">
    <property type="component" value="Unassembled WGS sequence"/>
</dbReference>
<evidence type="ECO:0000313" key="4">
    <source>
        <dbReference type="Proteomes" id="UP000629098"/>
    </source>
</evidence>
<organism evidence="3 4">
    <name type="scientific">Iningainema tapete BLCC-T55</name>
    <dbReference type="NCBI Taxonomy" id="2748662"/>
    <lineage>
        <taxon>Bacteria</taxon>
        <taxon>Bacillati</taxon>
        <taxon>Cyanobacteriota</taxon>
        <taxon>Cyanophyceae</taxon>
        <taxon>Nostocales</taxon>
        <taxon>Scytonemataceae</taxon>
        <taxon>Iningainema tapete</taxon>
    </lineage>
</organism>
<dbReference type="RefSeq" id="WP_190830923.1">
    <property type="nucleotide sequence ID" value="NZ_CAWPPI010000067.1"/>
</dbReference>
<dbReference type="EMBL" id="JACXAE010000067">
    <property type="protein sequence ID" value="MBD2774204.1"/>
    <property type="molecule type" value="Genomic_DNA"/>
</dbReference>
<sequence length="106" mass="11931">MSPIAYQFIQNILAVAVTFLEYMTMLFATPLKPINSLPTLRRGNSGEDVKYLQNLLKEIGLSLTVDGIFGERTELAVKKLQANHNLRLDGIVGSNTWNGIYFELRD</sequence>
<keyword evidence="1" id="KW-0812">Transmembrane</keyword>
<evidence type="ECO:0000256" key="1">
    <source>
        <dbReference type="SAM" id="Phobius"/>
    </source>
</evidence>
<name>A0A8J6XEQ8_9CYAN</name>
<evidence type="ECO:0000313" key="3">
    <source>
        <dbReference type="EMBL" id="MBD2774204.1"/>
    </source>
</evidence>
<dbReference type="InterPro" id="IPR036366">
    <property type="entry name" value="PGBDSf"/>
</dbReference>
<feature type="domain" description="Peptidoglycan binding-like" evidence="2">
    <location>
        <begin position="45"/>
        <end position="98"/>
    </location>
</feature>
<comment type="caution">
    <text evidence="3">The sequence shown here is derived from an EMBL/GenBank/DDBJ whole genome shotgun (WGS) entry which is preliminary data.</text>
</comment>
<keyword evidence="1" id="KW-1133">Transmembrane helix</keyword>
<keyword evidence="4" id="KW-1185">Reference proteome</keyword>
<dbReference type="Pfam" id="PF01471">
    <property type="entry name" value="PG_binding_1"/>
    <property type="match status" value="1"/>
</dbReference>
<dbReference type="InterPro" id="IPR002477">
    <property type="entry name" value="Peptidoglycan-bd-like"/>
</dbReference>
<protein>
    <submittedName>
        <fullName evidence="3">Peptidoglycan-binding protein</fullName>
    </submittedName>
</protein>
<feature type="transmembrane region" description="Helical" evidence="1">
    <location>
        <begin position="12"/>
        <end position="31"/>
    </location>
</feature>
<dbReference type="Gene3D" id="1.10.101.10">
    <property type="entry name" value="PGBD-like superfamily/PGBD"/>
    <property type="match status" value="1"/>
</dbReference>
<proteinExistence type="predicted"/>
<reference evidence="3" key="1">
    <citation type="submission" date="2020-09" db="EMBL/GenBank/DDBJ databases">
        <title>Iningainema tapete sp. nov. (Scytonemataceae, Cyanobacteria) from greenhouses in central Florida (USA) produces two types of nodularin with biosynthetic potential for microcystin-LR and anabaenopeptins.</title>
        <authorList>
            <person name="Berthold D.E."/>
            <person name="Lefler F.W."/>
            <person name="Huang I.-S."/>
            <person name="Abdulla H."/>
            <person name="Zimba P.V."/>
            <person name="Laughinghouse H.D. IV."/>
        </authorList>
    </citation>
    <scope>NUCLEOTIDE SEQUENCE</scope>
    <source>
        <strain evidence="3">BLCCT55</strain>
    </source>
</reference>
<dbReference type="InterPro" id="IPR036365">
    <property type="entry name" value="PGBD-like_sf"/>
</dbReference>
<keyword evidence="1" id="KW-0472">Membrane</keyword>
<dbReference type="AlphaFoldDB" id="A0A8J6XEQ8"/>
<accession>A0A8J6XEQ8</accession>
<evidence type="ECO:0000259" key="2">
    <source>
        <dbReference type="Pfam" id="PF01471"/>
    </source>
</evidence>